<organism evidence="5 6">
    <name type="scientific">Rhizoctonia solani</name>
    <dbReference type="NCBI Taxonomy" id="456999"/>
    <lineage>
        <taxon>Eukaryota</taxon>
        <taxon>Fungi</taxon>
        <taxon>Dikarya</taxon>
        <taxon>Basidiomycota</taxon>
        <taxon>Agaricomycotina</taxon>
        <taxon>Agaricomycetes</taxon>
        <taxon>Cantharellales</taxon>
        <taxon>Ceratobasidiaceae</taxon>
        <taxon>Rhizoctonia</taxon>
    </lineage>
</organism>
<evidence type="ECO:0000256" key="3">
    <source>
        <dbReference type="SAM" id="Phobius"/>
    </source>
</evidence>
<evidence type="ECO:0000256" key="1">
    <source>
        <dbReference type="SAM" id="Coils"/>
    </source>
</evidence>
<feature type="transmembrane region" description="Helical" evidence="3">
    <location>
        <begin position="219"/>
        <end position="243"/>
    </location>
</feature>
<feature type="transmembrane region" description="Helical" evidence="3">
    <location>
        <begin position="163"/>
        <end position="183"/>
    </location>
</feature>
<name>A0A0K6GFC2_9AGAM</name>
<feature type="domain" description="DUF6535" evidence="4">
    <location>
        <begin position="63"/>
        <end position="243"/>
    </location>
</feature>
<reference evidence="5 6" key="1">
    <citation type="submission" date="2015-07" db="EMBL/GenBank/DDBJ databases">
        <authorList>
            <person name="Noorani M."/>
        </authorList>
    </citation>
    <scope>NUCLEOTIDE SEQUENCE [LARGE SCALE GENOMIC DNA]</scope>
    <source>
        <strain evidence="5">BBA 69670</strain>
    </source>
</reference>
<evidence type="ECO:0000256" key="2">
    <source>
        <dbReference type="SAM" id="MobiDB-lite"/>
    </source>
</evidence>
<keyword evidence="1" id="KW-0175">Coiled coil</keyword>
<dbReference type="Proteomes" id="UP000044841">
    <property type="component" value="Unassembled WGS sequence"/>
</dbReference>
<feature type="transmembrane region" description="Helical" evidence="3">
    <location>
        <begin position="87"/>
        <end position="104"/>
    </location>
</feature>
<dbReference type="EMBL" id="CYGV01001822">
    <property type="protein sequence ID" value="CUA77318.1"/>
    <property type="molecule type" value="Genomic_DNA"/>
</dbReference>
<feature type="compositionally biased region" description="Gly residues" evidence="2">
    <location>
        <begin position="12"/>
        <end position="22"/>
    </location>
</feature>
<keyword evidence="3" id="KW-0472">Membrane</keyword>
<sequence>MPLYFMTRSSKKGGGGGGGIKGTRGLQDYMRKRAKRTQGCYTTDGPQEFDEDGKELGPDAQVWKTYVREADQVDRELVEGWNNSMDVILIFAALFSAISTAFVIESYKNLKQDPADASSQTLLTISQTLMFIANGSQPTNTPLATDTEPTAFHASARDICVNALWFLSLSLSVAVSLICMLAKEWCLEFMSGRIGPAGAQARRRQQRWDGLVNWKMKEIILVLPSLIHLSLLLFAVGLCVFLWDVHYGVAIPVVIVTFMAAGAYLACTVVPFIYDFCPYGTVLSQLAKPSVTVRSQTSQGHTTQDKVTAKALSWMIVNCETPRSVEVALQSLAAADENLPSAALEECHAWALVKQHLESDDTEEQSEQNNKAGSLYARALQVYPLTRKGIDRLDYGRRDDTRQLEQLVLGVQATINSLIDNALLRISPKNFATRQVFNRCALIGRHYLAEIIPSEDDVRYKYVAEVEPEGLVEDLVTQLEQYLKSAADFDSAVYCTLSASLAFVLCCNVARGLTDQSANASYVLRLVRGYWLGLRNTTSKSVQQTIADNLILVTLWLFISPNTHLAPSSPYSSIETGLETVWAGLMHVIYLDASALKRRDITYWLYGMLYLLTNPKEYRLTPEDSQAIEEVLEHAVLEAGIPHQIKGEYYARFIQLISDQSSTEFAPQLLTALYNFRYYSPWDDEYLLPTPHIYTFVVESLCRSSGTDHWNAYQIIACCPVPKLSPKLAERLSSRNLIPQLSIQIESDDANKRVFATAQLWLLLNMSLHEPDRSRSDLSILEQELLKYSGLSNNLEKQEEAAEELEYRLATLLDQGDCLENFSQYSPKAKYLYRIFELMLQQRCAPLPKDAVVVLEEIPKRLRGTFSYVDLEREWSLMYPDAGASAENLEAIPPGL</sequence>
<evidence type="ECO:0000259" key="4">
    <source>
        <dbReference type="Pfam" id="PF20153"/>
    </source>
</evidence>
<keyword evidence="3" id="KW-0812">Transmembrane</keyword>
<proteinExistence type="predicted"/>
<feature type="transmembrane region" description="Helical" evidence="3">
    <location>
        <begin position="250"/>
        <end position="274"/>
    </location>
</feature>
<keyword evidence="3" id="KW-1133">Transmembrane helix</keyword>
<feature type="region of interest" description="Disordered" evidence="2">
    <location>
        <begin position="1"/>
        <end position="22"/>
    </location>
</feature>
<evidence type="ECO:0000313" key="6">
    <source>
        <dbReference type="Proteomes" id="UP000044841"/>
    </source>
</evidence>
<accession>A0A0K6GFC2</accession>
<feature type="coiled-coil region" evidence="1">
    <location>
        <begin position="778"/>
        <end position="815"/>
    </location>
</feature>
<dbReference type="InterPro" id="IPR045338">
    <property type="entry name" value="DUF6535"/>
</dbReference>
<evidence type="ECO:0000313" key="5">
    <source>
        <dbReference type="EMBL" id="CUA77318.1"/>
    </source>
</evidence>
<protein>
    <submittedName>
        <fullName evidence="5">Piezo-type mechanosensitive ion channel component 2</fullName>
    </submittedName>
</protein>
<dbReference type="AlphaFoldDB" id="A0A0K6GFC2"/>
<gene>
    <name evidence="5" type="ORF">RSOLAG22IIIB_06646</name>
</gene>
<keyword evidence="6" id="KW-1185">Reference proteome</keyword>
<dbReference type="Pfam" id="PF20153">
    <property type="entry name" value="DUF6535"/>
    <property type="match status" value="1"/>
</dbReference>